<dbReference type="InterPro" id="IPR036584">
    <property type="entry name" value="FliS_sf"/>
</dbReference>
<keyword evidence="7" id="KW-0966">Cell projection</keyword>
<protein>
    <recommendedName>
        <fullName evidence="6">Flagellar secretion chaperone FliS</fullName>
    </recommendedName>
</protein>
<dbReference type="PIRSF" id="PIRSF039090">
    <property type="entry name" value="Flis"/>
    <property type="match status" value="1"/>
</dbReference>
<accession>A0ABQ1IK51</accession>
<evidence type="ECO:0000256" key="2">
    <source>
        <dbReference type="ARBA" id="ARBA00008787"/>
    </source>
</evidence>
<keyword evidence="5" id="KW-0143">Chaperone</keyword>
<comment type="subcellular location">
    <subcellularLocation>
        <location evidence="1 6">Cytoplasm</location>
        <location evidence="1 6">Cytosol</location>
    </subcellularLocation>
</comment>
<reference evidence="8" key="1">
    <citation type="journal article" date="2019" name="Int. J. Syst. Evol. Microbiol.">
        <title>The Global Catalogue of Microorganisms (GCM) 10K type strain sequencing project: providing services to taxonomists for standard genome sequencing and annotation.</title>
        <authorList>
            <consortium name="The Broad Institute Genomics Platform"/>
            <consortium name="The Broad Institute Genome Sequencing Center for Infectious Disease"/>
            <person name="Wu L."/>
            <person name="Ma J."/>
        </authorList>
    </citation>
    <scope>NUCLEOTIDE SEQUENCE [LARGE SCALE GENOMIC DNA]</scope>
    <source>
        <strain evidence="8">CGMCC 1.15923</strain>
    </source>
</reference>
<keyword evidence="3 6" id="KW-0963">Cytoplasm</keyword>
<dbReference type="Pfam" id="PF02561">
    <property type="entry name" value="FliS"/>
    <property type="match status" value="1"/>
</dbReference>
<dbReference type="RefSeq" id="WP_229667868.1">
    <property type="nucleotide sequence ID" value="NZ_BMKE01000013.1"/>
</dbReference>
<keyword evidence="7" id="KW-0969">Cilium</keyword>
<dbReference type="Gene3D" id="1.20.120.340">
    <property type="entry name" value="Flagellar protein FliS"/>
    <property type="match status" value="1"/>
</dbReference>
<keyword evidence="4 6" id="KW-1005">Bacterial flagellum biogenesis</keyword>
<sequence>MAGPMRGSMKAYKSVALDSQKTEASPYRVVQMLLAGALERLAKARVAIEQEKFPERGELLSATLMIVAELRMALDHEAGSEIAANLDNLYEFMMGEIVQANIHDDIEKLETVSRLLREIKEGWDAIPAEQQQVPA</sequence>
<dbReference type="SUPFAM" id="SSF101116">
    <property type="entry name" value="Flagellar export chaperone FliS"/>
    <property type="match status" value="1"/>
</dbReference>
<keyword evidence="7" id="KW-0282">Flagellum</keyword>
<gene>
    <name evidence="7" type="primary">fliS</name>
    <name evidence="7" type="ORF">GCM10011502_18020</name>
</gene>
<dbReference type="EMBL" id="BMKE01000013">
    <property type="protein sequence ID" value="GGB45108.1"/>
    <property type="molecule type" value="Genomic_DNA"/>
</dbReference>
<organism evidence="7 8">
    <name type="scientific">Oceanisphaera marina</name>
    <dbReference type="NCBI Taxonomy" id="2017550"/>
    <lineage>
        <taxon>Bacteria</taxon>
        <taxon>Pseudomonadati</taxon>
        <taxon>Pseudomonadota</taxon>
        <taxon>Gammaproteobacteria</taxon>
        <taxon>Aeromonadales</taxon>
        <taxon>Aeromonadaceae</taxon>
        <taxon>Oceanisphaera</taxon>
    </lineage>
</organism>
<evidence type="ECO:0000256" key="1">
    <source>
        <dbReference type="ARBA" id="ARBA00004514"/>
    </source>
</evidence>
<proteinExistence type="inferred from homology"/>
<dbReference type="InterPro" id="IPR003713">
    <property type="entry name" value="FliS"/>
</dbReference>
<evidence type="ECO:0000256" key="6">
    <source>
        <dbReference type="PIRNR" id="PIRNR039090"/>
    </source>
</evidence>
<evidence type="ECO:0000256" key="4">
    <source>
        <dbReference type="ARBA" id="ARBA00022795"/>
    </source>
</evidence>
<evidence type="ECO:0000313" key="8">
    <source>
        <dbReference type="Proteomes" id="UP000646152"/>
    </source>
</evidence>
<dbReference type="PANTHER" id="PTHR34773:SF1">
    <property type="entry name" value="FLAGELLAR SECRETION CHAPERONE FLIS"/>
    <property type="match status" value="1"/>
</dbReference>
<evidence type="ECO:0000313" key="7">
    <source>
        <dbReference type="EMBL" id="GGB45108.1"/>
    </source>
</evidence>
<evidence type="ECO:0000256" key="5">
    <source>
        <dbReference type="ARBA" id="ARBA00023186"/>
    </source>
</evidence>
<dbReference type="NCBIfam" id="TIGR00208">
    <property type="entry name" value="fliS"/>
    <property type="match status" value="1"/>
</dbReference>
<dbReference type="PANTHER" id="PTHR34773">
    <property type="entry name" value="FLAGELLAR SECRETION CHAPERONE FLIS"/>
    <property type="match status" value="1"/>
</dbReference>
<comment type="similarity">
    <text evidence="2 6">Belongs to the FliS family.</text>
</comment>
<dbReference type="CDD" id="cd16098">
    <property type="entry name" value="FliS"/>
    <property type="match status" value="1"/>
</dbReference>
<name>A0ABQ1IK51_9GAMM</name>
<evidence type="ECO:0000256" key="3">
    <source>
        <dbReference type="ARBA" id="ARBA00022490"/>
    </source>
</evidence>
<keyword evidence="8" id="KW-1185">Reference proteome</keyword>
<dbReference type="Proteomes" id="UP000646152">
    <property type="component" value="Unassembled WGS sequence"/>
</dbReference>
<comment type="caution">
    <text evidence="7">The sequence shown here is derived from an EMBL/GenBank/DDBJ whole genome shotgun (WGS) entry which is preliminary data.</text>
</comment>